<proteinExistence type="predicted"/>
<reference evidence="2 3" key="1">
    <citation type="submission" date="2023-05" db="EMBL/GenBank/DDBJ databases">
        <title>Sedimentitalea sp. nov. JM2-8.</title>
        <authorList>
            <person name="Huang J."/>
        </authorList>
    </citation>
    <scope>NUCLEOTIDE SEQUENCE [LARGE SCALE GENOMIC DNA]</scope>
    <source>
        <strain evidence="2 3">JM2-8</strain>
    </source>
</reference>
<accession>A0ABT7FGX3</accession>
<keyword evidence="3" id="KW-1185">Reference proteome</keyword>
<dbReference type="Proteomes" id="UP001227126">
    <property type="component" value="Unassembled WGS sequence"/>
</dbReference>
<feature type="transmembrane region" description="Helical" evidence="1">
    <location>
        <begin position="61"/>
        <end position="81"/>
    </location>
</feature>
<feature type="transmembrane region" description="Helical" evidence="1">
    <location>
        <begin position="7"/>
        <end position="31"/>
    </location>
</feature>
<gene>
    <name evidence="2" type="ORF">QO034_14380</name>
</gene>
<dbReference type="RefSeq" id="WP_284486228.1">
    <property type="nucleotide sequence ID" value="NZ_JASNJE010000018.1"/>
</dbReference>
<evidence type="ECO:0000313" key="3">
    <source>
        <dbReference type="Proteomes" id="UP001227126"/>
    </source>
</evidence>
<keyword evidence="1" id="KW-1133">Transmembrane helix</keyword>
<sequence length="87" mass="9684">MARLLHIVFWGLIGLYVIALFLWAVGTFGWFGQERDPLSAVFLVTLGLPWIRFIDAAPAAALPWLAALSPVLNIVIVGRLARYFSRS</sequence>
<keyword evidence="1" id="KW-0812">Transmembrane</keyword>
<evidence type="ECO:0000313" key="2">
    <source>
        <dbReference type="EMBL" id="MDK3074295.1"/>
    </source>
</evidence>
<comment type="caution">
    <text evidence="2">The sequence shown here is derived from an EMBL/GenBank/DDBJ whole genome shotgun (WGS) entry which is preliminary data.</text>
</comment>
<dbReference type="EMBL" id="JASNJE010000018">
    <property type="protein sequence ID" value="MDK3074295.1"/>
    <property type="molecule type" value="Genomic_DNA"/>
</dbReference>
<organism evidence="2 3">
    <name type="scientific">Sedimentitalea xiamensis</name>
    <dbReference type="NCBI Taxonomy" id="3050037"/>
    <lineage>
        <taxon>Bacteria</taxon>
        <taxon>Pseudomonadati</taxon>
        <taxon>Pseudomonadota</taxon>
        <taxon>Alphaproteobacteria</taxon>
        <taxon>Rhodobacterales</taxon>
        <taxon>Paracoccaceae</taxon>
        <taxon>Sedimentitalea</taxon>
    </lineage>
</organism>
<evidence type="ECO:0000256" key="1">
    <source>
        <dbReference type="SAM" id="Phobius"/>
    </source>
</evidence>
<name>A0ABT7FGX3_9RHOB</name>
<keyword evidence="1" id="KW-0472">Membrane</keyword>
<protein>
    <submittedName>
        <fullName evidence="2">Uncharacterized protein</fullName>
    </submittedName>
</protein>